<organism evidence="2 3">
    <name type="scientific">Oceanicoccus sagamiensis</name>
    <dbReference type="NCBI Taxonomy" id="716816"/>
    <lineage>
        <taxon>Bacteria</taxon>
        <taxon>Pseudomonadati</taxon>
        <taxon>Pseudomonadota</taxon>
        <taxon>Gammaproteobacteria</taxon>
        <taxon>Cellvibrionales</taxon>
        <taxon>Spongiibacteraceae</taxon>
        <taxon>Oceanicoccus</taxon>
    </lineage>
</organism>
<evidence type="ECO:0000313" key="2">
    <source>
        <dbReference type="EMBL" id="ARN73776.1"/>
    </source>
</evidence>
<dbReference type="Gene3D" id="3.40.30.10">
    <property type="entry name" value="Glutaredoxin"/>
    <property type="match status" value="1"/>
</dbReference>
<dbReference type="InterPro" id="IPR040079">
    <property type="entry name" value="Glutathione_S-Trfase"/>
</dbReference>
<dbReference type="EMBL" id="CP019343">
    <property type="protein sequence ID" value="ARN73776.1"/>
    <property type="molecule type" value="Genomic_DNA"/>
</dbReference>
<dbReference type="Pfam" id="PF13409">
    <property type="entry name" value="GST_N_2"/>
    <property type="match status" value="1"/>
</dbReference>
<dbReference type="CDD" id="cd03043">
    <property type="entry name" value="GST_N_1"/>
    <property type="match status" value="1"/>
</dbReference>
<keyword evidence="3" id="KW-1185">Reference proteome</keyword>
<dbReference type="GO" id="GO:0004364">
    <property type="term" value="F:glutathione transferase activity"/>
    <property type="evidence" value="ECO:0007669"/>
    <property type="project" value="TreeGrafter"/>
</dbReference>
<dbReference type="Pfam" id="PF13410">
    <property type="entry name" value="GST_C_2"/>
    <property type="match status" value="1"/>
</dbReference>
<accession>A0A1X9N7W7</accession>
<dbReference type="RefSeq" id="WP_085757895.1">
    <property type="nucleotide sequence ID" value="NZ_CP019343.1"/>
</dbReference>
<dbReference type="STRING" id="716816.BST96_06405"/>
<dbReference type="SFLD" id="SFLDS00019">
    <property type="entry name" value="Glutathione_Transferase_(cytos"/>
    <property type="match status" value="1"/>
</dbReference>
<dbReference type="OrthoDB" id="9799538at2"/>
<dbReference type="Gene3D" id="1.20.1050.10">
    <property type="match status" value="1"/>
</dbReference>
<feature type="domain" description="GST N-terminal" evidence="1">
    <location>
        <begin position="2"/>
        <end position="82"/>
    </location>
</feature>
<dbReference type="Proteomes" id="UP000193450">
    <property type="component" value="Chromosome"/>
</dbReference>
<name>A0A1X9N7W7_9GAMM</name>
<dbReference type="SUPFAM" id="SSF52833">
    <property type="entry name" value="Thioredoxin-like"/>
    <property type="match status" value="1"/>
</dbReference>
<sequence>MYKLYIANKNYSSWSLRPWILMRELSIPFIEEVTSFKEGSNWNEFRVFSPTGLVPCLVDNDKVIWDSLGITEYLAEKHTEVWPERPEARAWARCATAEMHSGFPALRDQCSMNCGLRVKLNEVTGSLQKDITRIDELWNEGLRQFGGPFLAGSKFTATDAFYAPIAFRIRTYGLNMSAESLSYAELLLSLDSMRAWEEGALKEVWREPGHEKDSIKSGVLIEDFRKS</sequence>
<proteinExistence type="predicted"/>
<dbReference type="GO" id="GO:0016034">
    <property type="term" value="F:maleylacetoacetate isomerase activity"/>
    <property type="evidence" value="ECO:0007669"/>
    <property type="project" value="TreeGrafter"/>
</dbReference>
<evidence type="ECO:0000313" key="3">
    <source>
        <dbReference type="Proteomes" id="UP000193450"/>
    </source>
</evidence>
<reference evidence="2 3" key="1">
    <citation type="submission" date="2016-11" db="EMBL/GenBank/DDBJ databases">
        <title>Trade-off between light-utilization and light-protection in marine flavobacteria.</title>
        <authorList>
            <person name="Kumagai Y."/>
        </authorList>
    </citation>
    <scope>NUCLEOTIDE SEQUENCE [LARGE SCALE GENOMIC DNA]</scope>
    <source>
        <strain evidence="2 3">NBRC 107125</strain>
    </source>
</reference>
<dbReference type="InterPro" id="IPR036282">
    <property type="entry name" value="Glutathione-S-Trfase_C_sf"/>
</dbReference>
<dbReference type="SUPFAM" id="SSF47616">
    <property type="entry name" value="GST C-terminal domain-like"/>
    <property type="match status" value="1"/>
</dbReference>
<dbReference type="CDD" id="cd03194">
    <property type="entry name" value="GST_C_3"/>
    <property type="match status" value="1"/>
</dbReference>
<dbReference type="GO" id="GO:0006559">
    <property type="term" value="P:L-phenylalanine catabolic process"/>
    <property type="evidence" value="ECO:0007669"/>
    <property type="project" value="TreeGrafter"/>
</dbReference>
<dbReference type="PROSITE" id="PS50404">
    <property type="entry name" value="GST_NTER"/>
    <property type="match status" value="1"/>
</dbReference>
<keyword evidence="2" id="KW-0808">Transferase</keyword>
<dbReference type="PANTHER" id="PTHR42673">
    <property type="entry name" value="MALEYLACETOACETATE ISOMERASE"/>
    <property type="match status" value="1"/>
</dbReference>
<evidence type="ECO:0000259" key="1">
    <source>
        <dbReference type="PROSITE" id="PS50404"/>
    </source>
</evidence>
<dbReference type="InterPro" id="IPR036249">
    <property type="entry name" value="Thioredoxin-like_sf"/>
</dbReference>
<dbReference type="InterPro" id="IPR004045">
    <property type="entry name" value="Glutathione_S-Trfase_N"/>
</dbReference>
<dbReference type="PANTHER" id="PTHR42673:SF4">
    <property type="entry name" value="MALEYLACETOACETATE ISOMERASE"/>
    <property type="match status" value="1"/>
</dbReference>
<dbReference type="GO" id="GO:0006749">
    <property type="term" value="P:glutathione metabolic process"/>
    <property type="evidence" value="ECO:0007669"/>
    <property type="project" value="TreeGrafter"/>
</dbReference>
<dbReference type="KEGG" id="osg:BST96_06405"/>
<protein>
    <submittedName>
        <fullName evidence="2">Glutathione S-transferase</fullName>
    </submittedName>
</protein>
<dbReference type="AlphaFoldDB" id="A0A1X9N7W7"/>
<gene>
    <name evidence="2" type="ORF">BST96_06405</name>
</gene>